<dbReference type="Pfam" id="PF00126">
    <property type="entry name" value="HTH_1"/>
    <property type="match status" value="1"/>
</dbReference>
<dbReference type="Pfam" id="PF03466">
    <property type="entry name" value="LysR_substrate"/>
    <property type="match status" value="1"/>
</dbReference>
<sequence length="305" mass="34194">MGLRVNLKQISAFRAVMVAGSTSAAAELLNVSQPAVSRLIKNFEAQTDFPLFLRQNGRLYPTQEAQVLLREIEQVYGRLDNLDHMMRSIRVLESGHLNIVASTPFGQWLMPQALAQFQQRHPDIRVSVKIVVRRDLAKWLEEQEFDVALITFPVDYPQAHIRTLPSLDAVCIVPADHPLAAARTIQAKDLSGQRFISIIPDTVLRMKVDRIFDRQSIQRSLMTETQSGASICSLVAAGMGVSVVDPVTVGRPDSRPFAVRSFRPTIRFDYGMLLPIQRPVSALAEDFIGVVQQQMHALQKVCRKL</sequence>
<organism evidence="5 6">
    <name type="scientific">Candidimonas humi</name>
    <dbReference type="NCBI Taxonomy" id="683355"/>
    <lineage>
        <taxon>Bacteria</taxon>
        <taxon>Pseudomonadati</taxon>
        <taxon>Pseudomonadota</taxon>
        <taxon>Betaproteobacteria</taxon>
        <taxon>Burkholderiales</taxon>
        <taxon>Alcaligenaceae</taxon>
        <taxon>Candidimonas</taxon>
    </lineage>
</organism>
<dbReference type="PANTHER" id="PTHR30427">
    <property type="entry name" value="TRANSCRIPTIONAL ACTIVATOR PROTEIN LYSR"/>
    <property type="match status" value="1"/>
</dbReference>
<keyword evidence="1" id="KW-0805">Transcription regulation</keyword>
<keyword evidence="6" id="KW-1185">Reference proteome</keyword>
<dbReference type="Proteomes" id="UP001595848">
    <property type="component" value="Unassembled WGS sequence"/>
</dbReference>
<feature type="domain" description="HTH lysR-type" evidence="4">
    <location>
        <begin position="5"/>
        <end position="62"/>
    </location>
</feature>
<evidence type="ECO:0000256" key="3">
    <source>
        <dbReference type="ARBA" id="ARBA00023163"/>
    </source>
</evidence>
<comment type="caution">
    <text evidence="5">The sequence shown here is derived from an EMBL/GenBank/DDBJ whole genome shotgun (WGS) entry which is preliminary data.</text>
</comment>
<keyword evidence="2" id="KW-0238">DNA-binding</keyword>
<gene>
    <name evidence="5" type="ORF">ACFOY1_00330</name>
</gene>
<dbReference type="RefSeq" id="WP_217962901.1">
    <property type="nucleotide sequence ID" value="NZ_JAHTBN010000001.1"/>
</dbReference>
<dbReference type="InterPro" id="IPR037424">
    <property type="entry name" value="NocR_PBP2"/>
</dbReference>
<dbReference type="PROSITE" id="PS50931">
    <property type="entry name" value="HTH_LYSR"/>
    <property type="match status" value="1"/>
</dbReference>
<evidence type="ECO:0000259" key="4">
    <source>
        <dbReference type="PROSITE" id="PS50931"/>
    </source>
</evidence>
<evidence type="ECO:0000313" key="5">
    <source>
        <dbReference type="EMBL" id="MFC4199383.1"/>
    </source>
</evidence>
<evidence type="ECO:0000256" key="2">
    <source>
        <dbReference type="ARBA" id="ARBA00023125"/>
    </source>
</evidence>
<keyword evidence="3" id="KW-0804">Transcription</keyword>
<protein>
    <submittedName>
        <fullName evidence="5">LysR substrate-binding domain-containing protein</fullName>
    </submittedName>
</protein>
<accession>A0ABV8NU80</accession>
<dbReference type="InterPro" id="IPR000847">
    <property type="entry name" value="LysR_HTH_N"/>
</dbReference>
<dbReference type="InterPro" id="IPR005119">
    <property type="entry name" value="LysR_subst-bd"/>
</dbReference>
<evidence type="ECO:0000313" key="6">
    <source>
        <dbReference type="Proteomes" id="UP001595848"/>
    </source>
</evidence>
<dbReference type="CDD" id="cd08415">
    <property type="entry name" value="PBP2_LysR_opines_like"/>
    <property type="match status" value="1"/>
</dbReference>
<reference evidence="6" key="1">
    <citation type="journal article" date="2019" name="Int. J. Syst. Evol. Microbiol.">
        <title>The Global Catalogue of Microorganisms (GCM) 10K type strain sequencing project: providing services to taxonomists for standard genome sequencing and annotation.</title>
        <authorList>
            <consortium name="The Broad Institute Genomics Platform"/>
            <consortium name="The Broad Institute Genome Sequencing Center for Infectious Disease"/>
            <person name="Wu L."/>
            <person name="Ma J."/>
        </authorList>
    </citation>
    <scope>NUCLEOTIDE SEQUENCE [LARGE SCALE GENOMIC DNA]</scope>
    <source>
        <strain evidence="6">LMG 24813</strain>
    </source>
</reference>
<proteinExistence type="predicted"/>
<name>A0ABV8NU80_9BURK</name>
<dbReference type="PANTHER" id="PTHR30427:SF1">
    <property type="entry name" value="TRANSCRIPTIONAL ACTIVATOR PROTEIN LYSR"/>
    <property type="match status" value="1"/>
</dbReference>
<dbReference type="EMBL" id="JBHSBV010000001">
    <property type="protein sequence ID" value="MFC4199383.1"/>
    <property type="molecule type" value="Genomic_DNA"/>
</dbReference>
<evidence type="ECO:0000256" key="1">
    <source>
        <dbReference type="ARBA" id="ARBA00023015"/>
    </source>
</evidence>